<dbReference type="InterPro" id="IPR000713">
    <property type="entry name" value="Mur_ligase_N"/>
</dbReference>
<dbReference type="Pfam" id="PF02875">
    <property type="entry name" value="Mur_ligase_C"/>
    <property type="match status" value="1"/>
</dbReference>
<dbReference type="eggNOG" id="COG0770">
    <property type="taxonomic scope" value="Bacteria"/>
</dbReference>
<comment type="subcellular location">
    <subcellularLocation>
        <location evidence="10 11">Cytoplasm</location>
    </subcellularLocation>
</comment>
<dbReference type="InterPro" id="IPR013221">
    <property type="entry name" value="Mur_ligase_cen"/>
</dbReference>
<evidence type="ECO:0000259" key="12">
    <source>
        <dbReference type="Pfam" id="PF01225"/>
    </source>
</evidence>
<dbReference type="SUPFAM" id="SSF63418">
    <property type="entry name" value="MurE/MurF N-terminal domain"/>
    <property type="match status" value="1"/>
</dbReference>
<evidence type="ECO:0000256" key="7">
    <source>
        <dbReference type="ARBA" id="ARBA00022984"/>
    </source>
</evidence>
<dbReference type="SUPFAM" id="SSF53244">
    <property type="entry name" value="MurD-like peptide ligases, peptide-binding domain"/>
    <property type="match status" value="1"/>
</dbReference>
<evidence type="ECO:0000256" key="11">
    <source>
        <dbReference type="RuleBase" id="RU004136"/>
    </source>
</evidence>
<dbReference type="RefSeq" id="WP_042444917.1">
    <property type="nucleotide sequence ID" value="NZ_BBPN01000008.1"/>
</dbReference>
<dbReference type="InterPro" id="IPR051046">
    <property type="entry name" value="MurCDEF_CellWall_CoF430Synth"/>
</dbReference>
<dbReference type="GO" id="GO:0005737">
    <property type="term" value="C:cytoplasm"/>
    <property type="evidence" value="ECO:0007669"/>
    <property type="project" value="UniProtKB-SubCell"/>
</dbReference>
<keyword evidence="1 10" id="KW-0963">Cytoplasm</keyword>
<keyword evidence="2 10" id="KW-0436">Ligase</keyword>
<feature type="domain" description="Mur ligase C-terminal" evidence="13">
    <location>
        <begin position="321"/>
        <end position="443"/>
    </location>
</feature>
<evidence type="ECO:0000256" key="3">
    <source>
        <dbReference type="ARBA" id="ARBA00022618"/>
    </source>
</evidence>
<dbReference type="InterPro" id="IPR004101">
    <property type="entry name" value="Mur_ligase_C"/>
</dbReference>
<evidence type="ECO:0000313" key="15">
    <source>
        <dbReference type="EMBL" id="SEL25408.1"/>
    </source>
</evidence>
<dbReference type="NCBIfam" id="TIGR01143">
    <property type="entry name" value="murF"/>
    <property type="match status" value="1"/>
</dbReference>
<name>A0A1H7NQT0_STRJI</name>
<evidence type="ECO:0000313" key="16">
    <source>
        <dbReference type="Proteomes" id="UP000183015"/>
    </source>
</evidence>
<dbReference type="Gene3D" id="3.40.1190.10">
    <property type="entry name" value="Mur-like, catalytic domain"/>
    <property type="match status" value="1"/>
</dbReference>
<dbReference type="GO" id="GO:0047480">
    <property type="term" value="F:UDP-N-acetylmuramoyl-tripeptide-D-alanyl-D-alanine ligase activity"/>
    <property type="evidence" value="ECO:0007669"/>
    <property type="project" value="UniProtKB-UniRule"/>
</dbReference>
<accession>A0A1H7NQT0</accession>
<dbReference type="InterPro" id="IPR005863">
    <property type="entry name" value="UDP-N-AcMur_synth"/>
</dbReference>
<dbReference type="HAMAP" id="MF_02019">
    <property type="entry name" value="MurF"/>
    <property type="match status" value="1"/>
</dbReference>
<dbReference type="GO" id="GO:0071555">
    <property type="term" value="P:cell wall organization"/>
    <property type="evidence" value="ECO:0007669"/>
    <property type="project" value="UniProtKB-KW"/>
</dbReference>
<evidence type="ECO:0000256" key="5">
    <source>
        <dbReference type="ARBA" id="ARBA00022840"/>
    </source>
</evidence>
<keyword evidence="4 10" id="KW-0547">Nucleotide-binding</keyword>
<keyword evidence="16" id="KW-1185">Reference proteome</keyword>
<proteinExistence type="inferred from homology"/>
<comment type="pathway">
    <text evidence="10 11">Cell wall biogenesis; peptidoglycan biosynthesis.</text>
</comment>
<dbReference type="SUPFAM" id="SSF53623">
    <property type="entry name" value="MurD-like peptide ligases, catalytic domain"/>
    <property type="match status" value="1"/>
</dbReference>
<dbReference type="GO" id="GO:0008360">
    <property type="term" value="P:regulation of cell shape"/>
    <property type="evidence" value="ECO:0007669"/>
    <property type="project" value="UniProtKB-KW"/>
</dbReference>
<dbReference type="UniPathway" id="UPA00219"/>
<dbReference type="GO" id="GO:0008766">
    <property type="term" value="F:UDP-N-acetylmuramoylalanyl-D-glutamyl-2,6-diaminopimelate-D-alanyl-D-alanine ligase activity"/>
    <property type="evidence" value="ECO:0007669"/>
    <property type="project" value="RHEA"/>
</dbReference>
<feature type="domain" description="Mur ligase central" evidence="14">
    <location>
        <begin position="108"/>
        <end position="298"/>
    </location>
</feature>
<dbReference type="PANTHER" id="PTHR43024">
    <property type="entry name" value="UDP-N-ACETYLMURAMOYL-TRIPEPTIDE--D-ALANYL-D-ALANINE LIGASE"/>
    <property type="match status" value="1"/>
</dbReference>
<evidence type="ECO:0000256" key="2">
    <source>
        <dbReference type="ARBA" id="ARBA00022598"/>
    </source>
</evidence>
<dbReference type="STRING" id="235985.SAMN05414137_10716"/>
<dbReference type="OrthoDB" id="9800958at2"/>
<dbReference type="Pfam" id="PF08245">
    <property type="entry name" value="Mur_ligase_M"/>
    <property type="match status" value="1"/>
</dbReference>
<dbReference type="PANTHER" id="PTHR43024:SF1">
    <property type="entry name" value="UDP-N-ACETYLMURAMOYL-TRIPEPTIDE--D-ALANYL-D-ALANINE LIGASE"/>
    <property type="match status" value="1"/>
</dbReference>
<dbReference type="Pfam" id="PF01225">
    <property type="entry name" value="Mur_ligase"/>
    <property type="match status" value="1"/>
</dbReference>
<dbReference type="Gene3D" id="3.90.190.20">
    <property type="entry name" value="Mur ligase, C-terminal domain"/>
    <property type="match status" value="1"/>
</dbReference>
<evidence type="ECO:0000256" key="1">
    <source>
        <dbReference type="ARBA" id="ARBA00022490"/>
    </source>
</evidence>
<reference evidence="16" key="1">
    <citation type="submission" date="2016-10" db="EMBL/GenBank/DDBJ databases">
        <authorList>
            <person name="Varghese N."/>
        </authorList>
    </citation>
    <scope>NUCLEOTIDE SEQUENCE [LARGE SCALE GENOMIC DNA]</scope>
    <source>
        <strain evidence="16">DSM 45096 / BCRC 16803 / CGMCC 4.1857 / CIP 109030 / JCM 12277 / KCTC 19219 / NBRC 100920 / 33214</strain>
    </source>
</reference>
<dbReference type="EMBL" id="FOAZ01000007">
    <property type="protein sequence ID" value="SEL25408.1"/>
    <property type="molecule type" value="Genomic_DNA"/>
</dbReference>
<dbReference type="AlphaFoldDB" id="A0A1H7NQT0"/>
<dbReference type="InterPro" id="IPR036615">
    <property type="entry name" value="Mur_ligase_C_dom_sf"/>
</dbReference>
<comment type="similarity">
    <text evidence="10">Belongs to the MurCDEF family. MurF subfamily.</text>
</comment>
<dbReference type="InterPro" id="IPR035911">
    <property type="entry name" value="MurE/MurF_N"/>
</dbReference>
<keyword evidence="9 10" id="KW-0961">Cell wall biogenesis/degradation</keyword>
<evidence type="ECO:0000256" key="10">
    <source>
        <dbReference type="HAMAP-Rule" id="MF_02019"/>
    </source>
</evidence>
<keyword evidence="6 10" id="KW-0133">Cell shape</keyword>
<dbReference type="Gene3D" id="3.40.1390.10">
    <property type="entry name" value="MurE/MurF, N-terminal domain"/>
    <property type="match status" value="1"/>
</dbReference>
<dbReference type="Proteomes" id="UP000183015">
    <property type="component" value="Unassembled WGS sequence"/>
</dbReference>
<dbReference type="EC" id="6.3.2.10" evidence="10 11"/>
<evidence type="ECO:0000259" key="14">
    <source>
        <dbReference type="Pfam" id="PF08245"/>
    </source>
</evidence>
<gene>
    <name evidence="10" type="primary">murF</name>
    <name evidence="15" type="ORF">SAMN05414137_10716</name>
</gene>
<comment type="function">
    <text evidence="10 11">Involved in cell wall formation. Catalyzes the final step in the synthesis of UDP-N-acetylmuramoyl-pentapeptide, the precursor of murein.</text>
</comment>
<keyword evidence="8 10" id="KW-0131">Cell cycle</keyword>
<keyword evidence="7 10" id="KW-0573">Peptidoglycan synthesis</keyword>
<protein>
    <recommendedName>
        <fullName evidence="10 11">UDP-N-acetylmuramoyl-tripeptide--D-alanyl-D-alanine ligase</fullName>
        <ecNumber evidence="10 11">6.3.2.10</ecNumber>
    </recommendedName>
    <alternativeName>
        <fullName evidence="10">D-alanyl-D-alanine-adding enzyme</fullName>
    </alternativeName>
</protein>
<keyword evidence="3 10" id="KW-0132">Cell division</keyword>
<evidence type="ECO:0000256" key="6">
    <source>
        <dbReference type="ARBA" id="ARBA00022960"/>
    </source>
</evidence>
<keyword evidence="5 10" id="KW-0067">ATP-binding</keyword>
<comment type="catalytic activity">
    <reaction evidence="10 11">
        <text>D-alanyl-D-alanine + UDP-N-acetyl-alpha-D-muramoyl-L-alanyl-gamma-D-glutamyl-meso-2,6-diaminopimelate + ATP = UDP-N-acetyl-alpha-D-muramoyl-L-alanyl-gamma-D-glutamyl-meso-2,6-diaminopimeloyl-D-alanyl-D-alanine + ADP + phosphate + H(+)</text>
        <dbReference type="Rhea" id="RHEA:28374"/>
        <dbReference type="ChEBI" id="CHEBI:15378"/>
        <dbReference type="ChEBI" id="CHEBI:30616"/>
        <dbReference type="ChEBI" id="CHEBI:43474"/>
        <dbReference type="ChEBI" id="CHEBI:57822"/>
        <dbReference type="ChEBI" id="CHEBI:61386"/>
        <dbReference type="ChEBI" id="CHEBI:83905"/>
        <dbReference type="ChEBI" id="CHEBI:456216"/>
        <dbReference type="EC" id="6.3.2.10"/>
    </reaction>
</comment>
<dbReference type="InterPro" id="IPR036565">
    <property type="entry name" value="Mur-like_cat_sf"/>
</dbReference>
<evidence type="ECO:0000259" key="13">
    <source>
        <dbReference type="Pfam" id="PF02875"/>
    </source>
</evidence>
<feature type="domain" description="Mur ligase N-terminal catalytic" evidence="12">
    <location>
        <begin position="32"/>
        <end position="85"/>
    </location>
</feature>
<evidence type="ECO:0000256" key="8">
    <source>
        <dbReference type="ARBA" id="ARBA00023306"/>
    </source>
</evidence>
<evidence type="ECO:0000256" key="9">
    <source>
        <dbReference type="ARBA" id="ARBA00023316"/>
    </source>
</evidence>
<dbReference type="GO" id="GO:0005524">
    <property type="term" value="F:ATP binding"/>
    <property type="evidence" value="ECO:0007669"/>
    <property type="project" value="UniProtKB-UniRule"/>
</dbReference>
<evidence type="ECO:0000256" key="4">
    <source>
        <dbReference type="ARBA" id="ARBA00022741"/>
    </source>
</evidence>
<sequence length="461" mass="46880">MLSSTLAAFATLTGGSLHDVPDPAAVVGSFQFDSRHVRAGELFLCLHGARDGHDFARQAVAAGAVGVLAQRPVGVPAVVVDDVPAAVAQLTEVLSARLEASGTRTVGITGSAGKTSTKDLIAQLLPALGPTTATAQSFNNTIGLPVTVSRAAAAEACRYLVLEMGARGVGHIRELVGLAPPLDVAVVLNVGTAHIGEFGSRDRIAQAKREIVEKLTPAGHAVLNLDDPLVAAMAPRTRGQVVWFGRSEGAHVRAEQVALDAHGRACFVLHTPTGHAPVRLQLLGGHQVDNALAAAAAAWALGMSVEQCAELLSGAVPLTAGRGQVLERGDGVTVVNDAYNANPDSVRAALHTLVTMTGGSGRRPVAVLGAMLELGDEAPAAHRGIGALARDLGVLLIPVGGPEAIWLADGAGVEVFAATAQEALPVLEELLVPGDVVLVKGSRDAGLQPLAFALAAAGADT</sequence>
<dbReference type="GO" id="GO:0051301">
    <property type="term" value="P:cell division"/>
    <property type="evidence" value="ECO:0007669"/>
    <property type="project" value="UniProtKB-KW"/>
</dbReference>
<dbReference type="GO" id="GO:0009252">
    <property type="term" value="P:peptidoglycan biosynthetic process"/>
    <property type="evidence" value="ECO:0007669"/>
    <property type="project" value="UniProtKB-UniRule"/>
</dbReference>
<organism evidence="15 16">
    <name type="scientific">Streptacidiphilus jiangxiensis</name>
    <dbReference type="NCBI Taxonomy" id="235985"/>
    <lineage>
        <taxon>Bacteria</taxon>
        <taxon>Bacillati</taxon>
        <taxon>Actinomycetota</taxon>
        <taxon>Actinomycetes</taxon>
        <taxon>Kitasatosporales</taxon>
        <taxon>Streptomycetaceae</taxon>
        <taxon>Streptacidiphilus</taxon>
    </lineage>
</organism>
<feature type="binding site" evidence="10">
    <location>
        <begin position="110"/>
        <end position="116"/>
    </location>
    <ligand>
        <name>ATP</name>
        <dbReference type="ChEBI" id="CHEBI:30616"/>
    </ligand>
</feature>